<name>A0ABD1YPU8_9MARC</name>
<protein>
    <recommendedName>
        <fullName evidence="4">Glycosyltransferase</fullName>
    </recommendedName>
</protein>
<keyword evidence="1" id="KW-0812">Transmembrane</keyword>
<gene>
    <name evidence="2" type="ORF">R1flu_016390</name>
</gene>
<evidence type="ECO:0000313" key="2">
    <source>
        <dbReference type="EMBL" id="KAL2631704.1"/>
    </source>
</evidence>
<keyword evidence="1" id="KW-1133">Transmembrane helix</keyword>
<dbReference type="EMBL" id="JBHFFA010000004">
    <property type="protein sequence ID" value="KAL2631704.1"/>
    <property type="molecule type" value="Genomic_DNA"/>
</dbReference>
<evidence type="ECO:0008006" key="4">
    <source>
        <dbReference type="Google" id="ProtNLM"/>
    </source>
</evidence>
<organism evidence="2 3">
    <name type="scientific">Riccia fluitans</name>
    <dbReference type="NCBI Taxonomy" id="41844"/>
    <lineage>
        <taxon>Eukaryota</taxon>
        <taxon>Viridiplantae</taxon>
        <taxon>Streptophyta</taxon>
        <taxon>Embryophyta</taxon>
        <taxon>Marchantiophyta</taxon>
        <taxon>Marchantiopsida</taxon>
        <taxon>Marchantiidae</taxon>
        <taxon>Marchantiales</taxon>
        <taxon>Ricciaceae</taxon>
        <taxon>Riccia</taxon>
    </lineage>
</organism>
<dbReference type="Proteomes" id="UP001605036">
    <property type="component" value="Unassembled WGS sequence"/>
</dbReference>
<proteinExistence type="predicted"/>
<keyword evidence="1" id="KW-0472">Membrane</keyword>
<dbReference type="AlphaFoldDB" id="A0ABD1YPU8"/>
<sequence length="571" mass="64356">MKSASSTPTLKSLERNLSGKSLIPRIPSAKSFEKLGNAGSGSTTTNVRGRQMFARRRIVTFGAVSLLLIFFIGEVSIQKMMVLHTWSVQTLQSSCSCQFETDDSLASSDENPFGNHTLIRPPRIILNYPTVHQAFEDRMRNISSITSLTPKDLKTSIVKNTNVFGFGLTTIRSVCMRPNGAIVMVGMTEDEIRRKVAEVPALQKEWFSSYNCSTTTNSSNCGGFKAMAAAKNLPSNVTWVKGTTAHILPYLGNANHNLFERLWPHIAGHQYPLNETTPHPINHFLVHRFGEELERGRKNMESYTLMYQIRILGRLSHNADFLLVDELNPEDLVCYERLILACATCDKLGSNITTPALLAYRKAAFNYFRMREPKVVLPPRPLRVTFYGSRVGNSKEVVEHLRNWTSPPLDVLFMDELMEKGLYNQSLPEVVSLFSETDILITTYGVKTWAALFMPKHAAVIEVNVPSCGSTEWIQTIAEAVELKLSSKSKAGVGNTTECKEVQLKTRDSNINIHELDREIHQLALPLFGNKDKIPHHWLHDWSDIIEEFRVQKEPQIHVRGPHGHNVQETQ</sequence>
<accession>A0ABD1YPU8</accession>
<evidence type="ECO:0000256" key="1">
    <source>
        <dbReference type="SAM" id="Phobius"/>
    </source>
</evidence>
<feature type="transmembrane region" description="Helical" evidence="1">
    <location>
        <begin position="58"/>
        <end position="77"/>
    </location>
</feature>
<reference evidence="2 3" key="1">
    <citation type="submission" date="2024-09" db="EMBL/GenBank/DDBJ databases">
        <title>Chromosome-scale assembly of Riccia fluitans.</title>
        <authorList>
            <person name="Paukszto L."/>
            <person name="Sawicki J."/>
            <person name="Karawczyk K."/>
            <person name="Piernik-Szablinska J."/>
            <person name="Szczecinska M."/>
            <person name="Mazdziarz M."/>
        </authorList>
    </citation>
    <scope>NUCLEOTIDE SEQUENCE [LARGE SCALE GENOMIC DNA]</scope>
    <source>
        <strain evidence="2">Rf_01</strain>
        <tissue evidence="2">Aerial parts of the thallus</tissue>
    </source>
</reference>
<evidence type="ECO:0000313" key="3">
    <source>
        <dbReference type="Proteomes" id="UP001605036"/>
    </source>
</evidence>
<keyword evidence="3" id="KW-1185">Reference proteome</keyword>
<comment type="caution">
    <text evidence="2">The sequence shown here is derived from an EMBL/GenBank/DDBJ whole genome shotgun (WGS) entry which is preliminary data.</text>
</comment>